<evidence type="ECO:0000256" key="6">
    <source>
        <dbReference type="ARBA" id="ARBA00044633"/>
    </source>
</evidence>
<dbReference type="GO" id="GO:0009073">
    <property type="term" value="P:aromatic amino acid family biosynthetic process"/>
    <property type="evidence" value="ECO:0007669"/>
    <property type="project" value="UniProtKB-KW"/>
</dbReference>
<feature type="binding site" evidence="7">
    <location>
        <position position="25"/>
    </location>
    <ligand>
        <name>3-phosphoshikimate</name>
        <dbReference type="ChEBI" id="CHEBI:145989"/>
    </ligand>
</feature>
<feature type="binding site" evidence="7">
    <location>
        <position position="319"/>
    </location>
    <ligand>
        <name>3-phosphoshikimate</name>
        <dbReference type="ChEBI" id="CHEBI:145989"/>
    </ligand>
</feature>
<feature type="active site" description="Proton acceptor" evidence="7">
    <location>
        <position position="319"/>
    </location>
</feature>
<dbReference type="EMBL" id="JQ844177">
    <property type="protein sequence ID" value="AGS51904.1"/>
    <property type="molecule type" value="Genomic_DNA"/>
</dbReference>
<evidence type="ECO:0000259" key="8">
    <source>
        <dbReference type="Pfam" id="PF00275"/>
    </source>
</evidence>
<feature type="binding site" evidence="7">
    <location>
        <position position="170"/>
    </location>
    <ligand>
        <name>3-phosphoshikimate</name>
        <dbReference type="ChEBI" id="CHEBI:145989"/>
    </ligand>
</feature>
<proteinExistence type="inferred from homology"/>
<keyword evidence="5 7" id="KW-0057">Aromatic amino acid biosynthesis</keyword>
<dbReference type="InterPro" id="IPR036968">
    <property type="entry name" value="Enolpyruvate_Tfrase_sf"/>
</dbReference>
<dbReference type="GO" id="GO:0008652">
    <property type="term" value="P:amino acid biosynthetic process"/>
    <property type="evidence" value="ECO:0007669"/>
    <property type="project" value="UniProtKB-KW"/>
</dbReference>
<evidence type="ECO:0000313" key="9">
    <source>
        <dbReference type="EMBL" id="AGS51904.1"/>
    </source>
</evidence>
<comment type="catalytic activity">
    <reaction evidence="6">
        <text>3-phosphoshikimate + phosphoenolpyruvate = 5-O-(1-carboxyvinyl)-3-phosphoshikimate + phosphate</text>
        <dbReference type="Rhea" id="RHEA:21256"/>
        <dbReference type="ChEBI" id="CHEBI:43474"/>
        <dbReference type="ChEBI" id="CHEBI:57701"/>
        <dbReference type="ChEBI" id="CHEBI:58702"/>
        <dbReference type="ChEBI" id="CHEBI:145989"/>
        <dbReference type="EC" id="2.5.1.19"/>
    </reaction>
    <physiologicalReaction direction="left-to-right" evidence="6">
        <dbReference type="Rhea" id="RHEA:21257"/>
    </physiologicalReaction>
</comment>
<dbReference type="NCBIfam" id="TIGR01356">
    <property type="entry name" value="aroA"/>
    <property type="match status" value="1"/>
</dbReference>
<keyword evidence="3 7" id="KW-0028">Amino-acid biosynthesis</keyword>
<dbReference type="PROSITE" id="PS00885">
    <property type="entry name" value="EPSP_SYNTHASE_2"/>
    <property type="match status" value="1"/>
</dbReference>
<gene>
    <name evidence="7" type="primary">aroA</name>
</gene>
<comment type="subunit">
    <text evidence="7">Monomer.</text>
</comment>
<sequence length="436" mass="45682">MRVQINPRRFSGTVRVPASKSHTIRQLLIASLADGVSRILYPLDSLDTRSCVSACEAFGAEIGEFREGEELTKWEIKGNGGFRRKGVSPNALIDVGNSGTTLYLALAAAGLQPETVRFTGDEQIQKRSASPLLDALAGLGVQCCGNNGRVPITVKGPMRGGKVSLSCPTSQYLSALLIACPLAPNGTRTEIEVPLLNEKPYIEMTLSYLKAHGIPFEAAADFSGFVIPGGSSWKAFSSSVPADFSSAAFPAAAAAISGGQVTLLGLDPEDTQGDKFFFEILEKMGCGVEWGCGDSGKTLKISRDGPLHGGTFDLNATPDLLPAAAAVAAYVIGDTALVNVAHARIKETDRIAVMAEELAKLGVRCTERPDGLVVHGTGALSPARENPVIDGRGDHRIVMAFAAAALASPNPVEITSAESAAVTYPQFLTLLGALET</sequence>
<feature type="binding site" evidence="7">
    <location>
        <position position="171"/>
    </location>
    <ligand>
        <name>3-phosphoshikimate</name>
        <dbReference type="ChEBI" id="CHEBI:145989"/>
    </ligand>
</feature>
<reference evidence="9" key="1">
    <citation type="submission" date="2012-03" db="EMBL/GenBank/DDBJ databases">
        <title>Functional metagenomics reveals considerable lignocellulase gene clusters in the gut microbiome of a wood-feeding higher termite.</title>
        <authorList>
            <person name="Liu N."/>
        </authorList>
    </citation>
    <scope>NUCLEOTIDE SEQUENCE</scope>
</reference>
<feature type="binding site" evidence="7">
    <location>
        <position position="127"/>
    </location>
    <ligand>
        <name>phosphoenolpyruvate</name>
        <dbReference type="ChEBI" id="CHEBI:58702"/>
    </ligand>
</feature>
<feature type="binding site" evidence="7">
    <location>
        <position position="169"/>
    </location>
    <ligand>
        <name>3-phosphoshikimate</name>
        <dbReference type="ChEBI" id="CHEBI:145989"/>
    </ligand>
</feature>
<feature type="domain" description="Enolpyruvate transferase" evidence="8">
    <location>
        <begin position="7"/>
        <end position="429"/>
    </location>
</feature>
<dbReference type="CDD" id="cd01556">
    <property type="entry name" value="EPSP_synthase"/>
    <property type="match status" value="1"/>
</dbReference>
<accession>A0A806KBG0</accession>
<dbReference type="InterPro" id="IPR013792">
    <property type="entry name" value="RNA3'P_cycl/enolpyr_Trfase_a/b"/>
</dbReference>
<dbReference type="InterPro" id="IPR006264">
    <property type="entry name" value="EPSP_synthase"/>
</dbReference>
<feature type="binding site" evidence="7">
    <location>
        <position position="171"/>
    </location>
    <ligand>
        <name>phosphoenolpyruvate</name>
        <dbReference type="ChEBI" id="CHEBI:58702"/>
    </ligand>
</feature>
<dbReference type="PIRSF" id="PIRSF000505">
    <property type="entry name" value="EPSPS"/>
    <property type="match status" value="1"/>
</dbReference>
<feature type="binding site" evidence="7">
    <location>
        <position position="396"/>
    </location>
    <ligand>
        <name>phosphoenolpyruvate</name>
        <dbReference type="ChEBI" id="CHEBI:58702"/>
    </ligand>
</feature>
<dbReference type="InterPro" id="IPR023193">
    <property type="entry name" value="EPSP_synthase_CS"/>
</dbReference>
<evidence type="ECO:0000256" key="4">
    <source>
        <dbReference type="ARBA" id="ARBA00022679"/>
    </source>
</evidence>
<keyword evidence="4 7" id="KW-0808">Transferase</keyword>
<evidence type="ECO:0000256" key="2">
    <source>
        <dbReference type="ARBA" id="ARBA00009948"/>
    </source>
</evidence>
<dbReference type="GO" id="GO:0005737">
    <property type="term" value="C:cytoplasm"/>
    <property type="evidence" value="ECO:0007669"/>
    <property type="project" value="UniProtKB-SubCell"/>
</dbReference>
<dbReference type="HAMAP" id="MF_00210">
    <property type="entry name" value="EPSP_synth"/>
    <property type="match status" value="1"/>
</dbReference>
<comment type="similarity">
    <text evidence="2 7">Belongs to the EPSP synthase family.</text>
</comment>
<feature type="binding site" evidence="7">
    <location>
        <position position="350"/>
    </location>
    <ligand>
        <name>phosphoenolpyruvate</name>
        <dbReference type="ChEBI" id="CHEBI:58702"/>
    </ligand>
</feature>
<feature type="binding site" evidence="7">
    <location>
        <position position="20"/>
    </location>
    <ligand>
        <name>phosphoenolpyruvate</name>
        <dbReference type="ChEBI" id="CHEBI:58702"/>
    </ligand>
</feature>
<dbReference type="UniPathway" id="UPA00053">
    <property type="reaction ID" value="UER00089"/>
</dbReference>
<feature type="binding site" evidence="7">
    <location>
        <position position="346"/>
    </location>
    <ligand>
        <name>3-phosphoshikimate</name>
        <dbReference type="ChEBI" id="CHEBI:145989"/>
    </ligand>
</feature>
<dbReference type="SUPFAM" id="SSF55205">
    <property type="entry name" value="EPT/RTPC-like"/>
    <property type="match status" value="1"/>
</dbReference>
<dbReference type="Pfam" id="PF00275">
    <property type="entry name" value="EPSP_synthase"/>
    <property type="match status" value="1"/>
</dbReference>
<evidence type="ECO:0000256" key="3">
    <source>
        <dbReference type="ARBA" id="ARBA00022605"/>
    </source>
</evidence>
<dbReference type="GO" id="GO:0009423">
    <property type="term" value="P:chorismate biosynthetic process"/>
    <property type="evidence" value="ECO:0007669"/>
    <property type="project" value="UniProtKB-UniRule"/>
</dbReference>
<dbReference type="EC" id="2.5.1.19" evidence="7"/>
<dbReference type="PANTHER" id="PTHR21090">
    <property type="entry name" value="AROM/DEHYDROQUINATE SYNTHASE"/>
    <property type="match status" value="1"/>
</dbReference>
<dbReference type="PANTHER" id="PTHR21090:SF5">
    <property type="entry name" value="PENTAFUNCTIONAL AROM POLYPEPTIDE"/>
    <property type="match status" value="1"/>
</dbReference>
<evidence type="ECO:0000256" key="7">
    <source>
        <dbReference type="HAMAP-Rule" id="MF_00210"/>
    </source>
</evidence>
<feature type="binding site" evidence="7">
    <location>
        <position position="21"/>
    </location>
    <ligand>
        <name>3-phosphoshikimate</name>
        <dbReference type="ChEBI" id="CHEBI:145989"/>
    </ligand>
</feature>
<comment type="subcellular location">
    <subcellularLocation>
        <location evidence="7">Cytoplasm</location>
    </subcellularLocation>
</comment>
<keyword evidence="7" id="KW-0963">Cytoplasm</keyword>
<comment type="caution">
    <text evidence="7">Lacks conserved residue(s) required for the propagation of feature annotation.</text>
</comment>
<comment type="pathway">
    <text evidence="1 7">Metabolic intermediate biosynthesis; chorismate biosynthesis; chorismate from D-erythrose 4-phosphate and phosphoenolpyruvate: step 6/7.</text>
</comment>
<dbReference type="InterPro" id="IPR001986">
    <property type="entry name" value="Enolpyruvate_Tfrase_dom"/>
</dbReference>
<protein>
    <recommendedName>
        <fullName evidence="7">3-phosphoshikimate 1-carboxyvinyltransferase</fullName>
        <ecNumber evidence="7">2.5.1.19</ecNumber>
    </recommendedName>
    <alternativeName>
        <fullName evidence="7">5-enolpyruvylshikimate-3-phosphate synthase</fullName>
        <shortName evidence="7">EPSP synthase</shortName>
        <shortName evidence="7">EPSPS</shortName>
    </alternativeName>
</protein>
<comment type="function">
    <text evidence="7">Catalyzes the transfer of the enolpyruvyl moiety of phosphoenolpyruvate (PEP) to the 5-hydroxyl of shikimate-3-phosphate (S3P) to produce enolpyruvyl shikimate-3-phosphate and inorganic phosphate.</text>
</comment>
<dbReference type="GO" id="GO:0003866">
    <property type="term" value="F:3-phosphoshikimate 1-carboxyvinyltransferase activity"/>
    <property type="evidence" value="ECO:0007669"/>
    <property type="project" value="UniProtKB-UniRule"/>
</dbReference>
<dbReference type="AlphaFoldDB" id="A0A806KBG0"/>
<dbReference type="Gene3D" id="3.65.10.10">
    <property type="entry name" value="Enolpyruvate transferase domain"/>
    <property type="match status" value="2"/>
</dbReference>
<feature type="binding site" evidence="7">
    <location>
        <position position="99"/>
    </location>
    <ligand>
        <name>phosphoenolpyruvate</name>
        <dbReference type="ChEBI" id="CHEBI:58702"/>
    </ligand>
</feature>
<feature type="binding site" evidence="7">
    <location>
        <position position="20"/>
    </location>
    <ligand>
        <name>3-phosphoshikimate</name>
        <dbReference type="ChEBI" id="CHEBI:145989"/>
    </ligand>
</feature>
<evidence type="ECO:0000256" key="1">
    <source>
        <dbReference type="ARBA" id="ARBA00004811"/>
    </source>
</evidence>
<name>A0A806KBG0_9BACT</name>
<evidence type="ECO:0000256" key="5">
    <source>
        <dbReference type="ARBA" id="ARBA00023141"/>
    </source>
</evidence>
<organism evidence="9">
    <name type="scientific">uncultured bacterium contig00002</name>
    <dbReference type="NCBI Taxonomy" id="1181494"/>
    <lineage>
        <taxon>Bacteria</taxon>
        <taxon>environmental samples</taxon>
    </lineage>
</organism>